<dbReference type="EMBL" id="LT630287">
    <property type="protein sequence ID" value="SFV39572.1"/>
    <property type="molecule type" value="Genomic_DNA"/>
</dbReference>
<dbReference type="Proteomes" id="UP000190935">
    <property type="component" value="Chromosome I"/>
</dbReference>
<protein>
    <submittedName>
        <fullName evidence="1">Uncharacterized protein</fullName>
    </submittedName>
</protein>
<proteinExistence type="predicted"/>
<accession>A0A1K1KKY3</accession>
<gene>
    <name evidence="1" type="ORF">LAC1533_0152</name>
</gene>
<evidence type="ECO:0000313" key="2">
    <source>
        <dbReference type="Proteomes" id="UP000190935"/>
    </source>
</evidence>
<dbReference type="KEGG" id="laca:LAC1533_0152"/>
<sequence length="46" mass="5018">MMSQENSILDLLNIQDPNIEISVRADAVEGALHTKELLPGGKVPFL</sequence>
<dbReference type="GeneID" id="95348258"/>
<reference evidence="2" key="1">
    <citation type="submission" date="2016-11" db="EMBL/GenBank/DDBJ databases">
        <authorList>
            <person name="Papadimitriou K."/>
        </authorList>
    </citation>
    <scope>NUCLEOTIDE SEQUENCE [LARGE SCALE GENOMIC DNA]</scope>
    <source>
        <strain evidence="2">ACA-DC 1533</strain>
    </source>
</reference>
<name>A0A1K1KKY3_9LACO</name>
<dbReference type="AlphaFoldDB" id="A0A1K1KKY3"/>
<organism evidence="1 2">
    <name type="scientific">Ligilactobacillus acidipiscis</name>
    <dbReference type="NCBI Taxonomy" id="89059"/>
    <lineage>
        <taxon>Bacteria</taxon>
        <taxon>Bacillati</taxon>
        <taxon>Bacillota</taxon>
        <taxon>Bacilli</taxon>
        <taxon>Lactobacillales</taxon>
        <taxon>Lactobacillaceae</taxon>
        <taxon>Ligilactobacillus</taxon>
    </lineage>
</organism>
<dbReference type="RefSeq" id="WP_154021998.1">
    <property type="nucleotide sequence ID" value="NZ_JBHUGU010000002.1"/>
</dbReference>
<evidence type="ECO:0000313" key="1">
    <source>
        <dbReference type="EMBL" id="SFV39572.1"/>
    </source>
</evidence>